<dbReference type="AlphaFoldDB" id="A0A0K2VFU0"/>
<protein>
    <submittedName>
        <fullName evidence="1">Uncharacterized protein</fullName>
    </submittedName>
</protein>
<sequence length="76" mass="8977">MCPLCLESCDRTKKQQRALWISSTFQIYFDGAEHRRKVLPSKIFNDEVVLDQIKSLNKIEIHTVQYLPHFLCPDQL</sequence>
<accession>A0A0K2VFU0</accession>
<evidence type="ECO:0000313" key="1">
    <source>
        <dbReference type="EMBL" id="CDW49358.1"/>
    </source>
</evidence>
<proteinExistence type="predicted"/>
<organism evidence="1">
    <name type="scientific">Lepeophtheirus salmonis</name>
    <name type="common">Salmon louse</name>
    <name type="synonym">Caligus salmonis</name>
    <dbReference type="NCBI Taxonomy" id="72036"/>
    <lineage>
        <taxon>Eukaryota</taxon>
        <taxon>Metazoa</taxon>
        <taxon>Ecdysozoa</taxon>
        <taxon>Arthropoda</taxon>
        <taxon>Crustacea</taxon>
        <taxon>Multicrustacea</taxon>
        <taxon>Hexanauplia</taxon>
        <taxon>Copepoda</taxon>
        <taxon>Siphonostomatoida</taxon>
        <taxon>Caligidae</taxon>
        <taxon>Lepeophtheirus</taxon>
    </lineage>
</organism>
<reference evidence="1" key="1">
    <citation type="submission" date="2014-05" db="EMBL/GenBank/DDBJ databases">
        <authorList>
            <person name="Chronopoulou M."/>
        </authorList>
    </citation>
    <scope>NUCLEOTIDE SEQUENCE</scope>
    <source>
        <tissue evidence="1">Whole organism</tissue>
    </source>
</reference>
<dbReference type="EMBL" id="HACA01031997">
    <property type="protein sequence ID" value="CDW49358.1"/>
    <property type="molecule type" value="Transcribed_RNA"/>
</dbReference>
<name>A0A0K2VFU0_LEPSM</name>